<keyword evidence="2" id="KW-1185">Reference proteome</keyword>
<comment type="caution">
    <text evidence="1">The sequence shown here is derived from an EMBL/GenBank/DDBJ whole genome shotgun (WGS) entry which is preliminary data.</text>
</comment>
<dbReference type="RefSeq" id="WP_131597197.1">
    <property type="nucleotide sequence ID" value="NZ_SJSL01000005.1"/>
</dbReference>
<dbReference type="AlphaFoldDB" id="A0A4R0NK64"/>
<proteinExistence type="predicted"/>
<sequence>MKAFYYDIEPYKIQASGMSLTVLPMEDGTYRVCHFGKVLADLYPEITAAGIYWNGFGQLPLWFAEEIGQQIYACEI</sequence>
<organism evidence="1 2">
    <name type="scientific">Pedobacter psychroterrae</name>
    <dbReference type="NCBI Taxonomy" id="2530453"/>
    <lineage>
        <taxon>Bacteria</taxon>
        <taxon>Pseudomonadati</taxon>
        <taxon>Bacteroidota</taxon>
        <taxon>Sphingobacteriia</taxon>
        <taxon>Sphingobacteriales</taxon>
        <taxon>Sphingobacteriaceae</taxon>
        <taxon>Pedobacter</taxon>
    </lineage>
</organism>
<accession>A0A4R0NK64</accession>
<reference evidence="1 2" key="1">
    <citation type="submission" date="2019-02" db="EMBL/GenBank/DDBJ databases">
        <title>Pedobacter sp. RP-1-14 sp. nov., isolated from Arctic soil.</title>
        <authorList>
            <person name="Dahal R.H."/>
        </authorList>
    </citation>
    <scope>NUCLEOTIDE SEQUENCE [LARGE SCALE GENOMIC DNA]</scope>
    <source>
        <strain evidence="1 2">RP-1-14</strain>
    </source>
</reference>
<name>A0A4R0NK64_9SPHI</name>
<dbReference type="Proteomes" id="UP000293347">
    <property type="component" value="Unassembled WGS sequence"/>
</dbReference>
<dbReference type="EMBL" id="SJSL01000005">
    <property type="protein sequence ID" value="TCC99862.1"/>
    <property type="molecule type" value="Genomic_DNA"/>
</dbReference>
<gene>
    <name evidence="1" type="ORF">EZ437_16600</name>
</gene>
<evidence type="ECO:0000313" key="2">
    <source>
        <dbReference type="Proteomes" id="UP000293347"/>
    </source>
</evidence>
<protein>
    <submittedName>
        <fullName evidence="1">Uncharacterized protein</fullName>
    </submittedName>
</protein>
<evidence type="ECO:0000313" key="1">
    <source>
        <dbReference type="EMBL" id="TCC99862.1"/>
    </source>
</evidence>